<dbReference type="SMART" id="SM00829">
    <property type="entry name" value="PKS_ER"/>
    <property type="match status" value="1"/>
</dbReference>
<dbReference type="InterPro" id="IPR020843">
    <property type="entry name" value="ER"/>
</dbReference>
<dbReference type="Gene3D" id="3.40.50.720">
    <property type="entry name" value="NAD(P)-binding Rossmann-like Domain"/>
    <property type="match status" value="1"/>
</dbReference>
<organism evidence="4 5">
    <name type="scientific">Tribonema minus</name>
    <dbReference type="NCBI Taxonomy" id="303371"/>
    <lineage>
        <taxon>Eukaryota</taxon>
        <taxon>Sar</taxon>
        <taxon>Stramenopiles</taxon>
        <taxon>Ochrophyta</taxon>
        <taxon>PX clade</taxon>
        <taxon>Xanthophyceae</taxon>
        <taxon>Tribonematales</taxon>
        <taxon>Tribonemataceae</taxon>
        <taxon>Tribonema</taxon>
    </lineage>
</organism>
<evidence type="ECO:0000313" key="5">
    <source>
        <dbReference type="Proteomes" id="UP000664859"/>
    </source>
</evidence>
<gene>
    <name evidence="4" type="ORF">JKP88DRAFT_321431</name>
</gene>
<dbReference type="PANTHER" id="PTHR48106">
    <property type="entry name" value="QUINONE OXIDOREDUCTASE PIG3-RELATED"/>
    <property type="match status" value="1"/>
</dbReference>
<dbReference type="SUPFAM" id="SSF50129">
    <property type="entry name" value="GroES-like"/>
    <property type="match status" value="1"/>
</dbReference>
<dbReference type="OrthoDB" id="7482721at2759"/>
<dbReference type="CDD" id="cd05282">
    <property type="entry name" value="ETR_like"/>
    <property type="match status" value="1"/>
</dbReference>
<accession>A0A835YUE8</accession>
<dbReference type="Pfam" id="PF00107">
    <property type="entry name" value="ADH_zinc_N"/>
    <property type="match status" value="1"/>
</dbReference>
<keyword evidence="2" id="KW-0560">Oxidoreductase</keyword>
<dbReference type="InterPro" id="IPR013149">
    <property type="entry name" value="ADH-like_C"/>
</dbReference>
<dbReference type="PANTHER" id="PTHR48106:SF2">
    <property type="entry name" value="ZN2+-BINDING DEHYDROGENASE"/>
    <property type="match status" value="1"/>
</dbReference>
<dbReference type="Proteomes" id="UP000664859">
    <property type="component" value="Unassembled WGS sequence"/>
</dbReference>
<keyword evidence="5" id="KW-1185">Reference proteome</keyword>
<name>A0A835YUE8_9STRA</name>
<dbReference type="AlphaFoldDB" id="A0A835YUE8"/>
<feature type="domain" description="Enoyl reductase (ER)" evidence="3">
    <location>
        <begin position="34"/>
        <end position="360"/>
    </location>
</feature>
<dbReference type="Pfam" id="PF08240">
    <property type="entry name" value="ADH_N"/>
    <property type="match status" value="1"/>
</dbReference>
<dbReference type="EMBL" id="JAFCMP010000334">
    <property type="protein sequence ID" value="KAG5181214.1"/>
    <property type="molecule type" value="Genomic_DNA"/>
</dbReference>
<comment type="caution">
    <text evidence="4">The sequence shown here is derived from an EMBL/GenBank/DDBJ whole genome shotgun (WGS) entry which is preliminary data.</text>
</comment>
<proteinExistence type="predicted"/>
<dbReference type="Gene3D" id="3.90.180.10">
    <property type="entry name" value="Medium-chain alcohol dehydrogenases, catalytic domain"/>
    <property type="match status" value="1"/>
</dbReference>
<dbReference type="InterPro" id="IPR036291">
    <property type="entry name" value="NAD(P)-bd_dom_sf"/>
</dbReference>
<dbReference type="InterPro" id="IPR013154">
    <property type="entry name" value="ADH-like_N"/>
</dbReference>
<keyword evidence="1" id="KW-0521">NADP</keyword>
<evidence type="ECO:0000259" key="3">
    <source>
        <dbReference type="SMART" id="SM00829"/>
    </source>
</evidence>
<dbReference type="GO" id="GO:0070402">
    <property type="term" value="F:NADPH binding"/>
    <property type="evidence" value="ECO:0007669"/>
    <property type="project" value="TreeGrafter"/>
</dbReference>
<protein>
    <recommendedName>
        <fullName evidence="3">Enoyl reductase (ER) domain-containing protein</fullName>
    </recommendedName>
</protein>
<evidence type="ECO:0000256" key="1">
    <source>
        <dbReference type="ARBA" id="ARBA00022857"/>
    </source>
</evidence>
<evidence type="ECO:0000256" key="2">
    <source>
        <dbReference type="ARBA" id="ARBA00023002"/>
    </source>
</evidence>
<evidence type="ECO:0000313" key="4">
    <source>
        <dbReference type="EMBL" id="KAG5181214.1"/>
    </source>
</evidence>
<dbReference type="SUPFAM" id="SSF51735">
    <property type="entry name" value="NAD(P)-binding Rossmann-fold domains"/>
    <property type="match status" value="1"/>
</dbReference>
<dbReference type="GO" id="GO:0016651">
    <property type="term" value="F:oxidoreductase activity, acting on NAD(P)H"/>
    <property type="evidence" value="ECO:0007669"/>
    <property type="project" value="TreeGrafter"/>
</dbReference>
<sequence>MSPAMMKAIRPTAPNAEDAAAAVKVETIPVPEPGAGEYQASEAIFKIGCEDKIVMVQMKLRPVNPADLFSLMGIYPGCAPADRWPITPGLDGMGVISKAGDSAKKLKIGQRVALAGFPLQDGNGTWAEFAVFKESDLAAIPDGISDEAAAGFWVNPVTAYGMLTELALPKGAHIIVNAAGSALARLFFDMAKHLGLKTIGLVRRDAQVQEVLAAGADACVSTEKSGNDIAAALRAHTPREEGAYAALECVGGESTAHLIDALRPGGTVVIYGAMASMTAHVPIVPVLFRGVSVRGFWLHTYVAGLSSAAERERVVSEVLSLMERGVLRADKHVGKSFRLEQTAEAVRESATPARGGKVFIDSR</sequence>
<reference evidence="4" key="1">
    <citation type="submission" date="2021-02" db="EMBL/GenBank/DDBJ databases">
        <title>First Annotated Genome of the Yellow-green Alga Tribonema minus.</title>
        <authorList>
            <person name="Mahan K.M."/>
        </authorList>
    </citation>
    <scope>NUCLEOTIDE SEQUENCE</scope>
    <source>
        <strain evidence="4">UTEX B ZZ1240</strain>
    </source>
</reference>
<dbReference type="InterPro" id="IPR011032">
    <property type="entry name" value="GroES-like_sf"/>
</dbReference>